<evidence type="ECO:0000313" key="1">
    <source>
        <dbReference type="Ensembl" id="ENSCINP00000023406.2"/>
    </source>
</evidence>
<dbReference type="EMBL" id="EAAA01000337">
    <property type="status" value="NOT_ANNOTATED_CDS"/>
    <property type="molecule type" value="Genomic_DNA"/>
</dbReference>
<reference evidence="1" key="3">
    <citation type="submission" date="2025-08" db="UniProtKB">
        <authorList>
            <consortium name="Ensembl"/>
        </authorList>
    </citation>
    <scope>IDENTIFICATION</scope>
</reference>
<dbReference type="AlphaFoldDB" id="F6YNZ2"/>
<evidence type="ECO:0000313" key="2">
    <source>
        <dbReference type="Proteomes" id="UP000008144"/>
    </source>
</evidence>
<sequence>MVNINFLIQILLELQKGNNIQFVWNNNKSN</sequence>
<accession>F6YNZ2</accession>
<reference evidence="1" key="2">
    <citation type="journal article" date="2008" name="Genome Biol.">
        <title>Improved genome assembly and evidence-based global gene model set for the chordate Ciona intestinalis: new insight into intron and operon populations.</title>
        <authorList>
            <person name="Satou Y."/>
            <person name="Mineta K."/>
            <person name="Ogasawara M."/>
            <person name="Sasakura Y."/>
            <person name="Shoguchi E."/>
            <person name="Ueno K."/>
            <person name="Yamada L."/>
            <person name="Matsumoto J."/>
            <person name="Wasserscheid J."/>
            <person name="Dewar K."/>
            <person name="Wiley G.B."/>
            <person name="Macmil S.L."/>
            <person name="Roe B.A."/>
            <person name="Zeller R.W."/>
            <person name="Hastings K.E."/>
            <person name="Lemaire P."/>
            <person name="Lindquist E."/>
            <person name="Endo T."/>
            <person name="Hotta K."/>
            <person name="Inaba K."/>
        </authorList>
    </citation>
    <scope>NUCLEOTIDE SEQUENCE [LARGE SCALE GENOMIC DNA]</scope>
    <source>
        <strain evidence="1">wild type</strain>
    </source>
</reference>
<dbReference type="HOGENOM" id="CLU_3407970_0_0_1"/>
<organism evidence="1 2">
    <name type="scientific">Ciona intestinalis</name>
    <name type="common">Transparent sea squirt</name>
    <name type="synonym">Ascidia intestinalis</name>
    <dbReference type="NCBI Taxonomy" id="7719"/>
    <lineage>
        <taxon>Eukaryota</taxon>
        <taxon>Metazoa</taxon>
        <taxon>Chordata</taxon>
        <taxon>Tunicata</taxon>
        <taxon>Ascidiacea</taxon>
        <taxon>Phlebobranchia</taxon>
        <taxon>Cionidae</taxon>
        <taxon>Ciona</taxon>
    </lineage>
</organism>
<proteinExistence type="predicted"/>
<dbReference type="Proteomes" id="UP000008144">
    <property type="component" value="Chromosome 1"/>
</dbReference>
<name>F6YNZ2_CIOIN</name>
<reference evidence="1" key="4">
    <citation type="submission" date="2025-09" db="UniProtKB">
        <authorList>
            <consortium name="Ensembl"/>
        </authorList>
    </citation>
    <scope>IDENTIFICATION</scope>
</reference>
<reference evidence="2" key="1">
    <citation type="journal article" date="2002" name="Science">
        <title>The draft genome of Ciona intestinalis: insights into chordate and vertebrate origins.</title>
        <authorList>
            <person name="Dehal P."/>
            <person name="Satou Y."/>
            <person name="Campbell R.K."/>
            <person name="Chapman J."/>
            <person name="Degnan B."/>
            <person name="De Tomaso A."/>
            <person name="Davidson B."/>
            <person name="Di Gregorio A."/>
            <person name="Gelpke M."/>
            <person name="Goodstein D.M."/>
            <person name="Harafuji N."/>
            <person name="Hastings K.E."/>
            <person name="Ho I."/>
            <person name="Hotta K."/>
            <person name="Huang W."/>
            <person name="Kawashima T."/>
            <person name="Lemaire P."/>
            <person name="Martinez D."/>
            <person name="Meinertzhagen I.A."/>
            <person name="Necula S."/>
            <person name="Nonaka M."/>
            <person name="Putnam N."/>
            <person name="Rash S."/>
            <person name="Saiga H."/>
            <person name="Satake M."/>
            <person name="Terry A."/>
            <person name="Yamada L."/>
            <person name="Wang H.G."/>
            <person name="Awazu S."/>
            <person name="Azumi K."/>
            <person name="Boore J."/>
            <person name="Branno M."/>
            <person name="Chin-Bow S."/>
            <person name="DeSantis R."/>
            <person name="Doyle S."/>
            <person name="Francino P."/>
            <person name="Keys D.N."/>
            <person name="Haga S."/>
            <person name="Hayashi H."/>
            <person name="Hino K."/>
            <person name="Imai K.S."/>
            <person name="Inaba K."/>
            <person name="Kano S."/>
            <person name="Kobayashi K."/>
            <person name="Kobayashi M."/>
            <person name="Lee B.I."/>
            <person name="Makabe K.W."/>
            <person name="Manohar C."/>
            <person name="Matassi G."/>
            <person name="Medina M."/>
            <person name="Mochizuki Y."/>
            <person name="Mount S."/>
            <person name="Morishita T."/>
            <person name="Miura S."/>
            <person name="Nakayama A."/>
            <person name="Nishizaka S."/>
            <person name="Nomoto H."/>
            <person name="Ohta F."/>
            <person name="Oishi K."/>
            <person name="Rigoutsos I."/>
            <person name="Sano M."/>
            <person name="Sasaki A."/>
            <person name="Sasakura Y."/>
            <person name="Shoguchi E."/>
            <person name="Shin-i T."/>
            <person name="Spagnuolo A."/>
            <person name="Stainier D."/>
            <person name="Suzuki M.M."/>
            <person name="Tassy O."/>
            <person name="Takatori N."/>
            <person name="Tokuoka M."/>
            <person name="Yagi K."/>
            <person name="Yoshizaki F."/>
            <person name="Wada S."/>
            <person name="Zhang C."/>
            <person name="Hyatt P.D."/>
            <person name="Larimer F."/>
            <person name="Detter C."/>
            <person name="Doggett N."/>
            <person name="Glavina T."/>
            <person name="Hawkins T."/>
            <person name="Richardson P."/>
            <person name="Lucas S."/>
            <person name="Kohara Y."/>
            <person name="Levine M."/>
            <person name="Satoh N."/>
            <person name="Rokhsar D.S."/>
        </authorList>
    </citation>
    <scope>NUCLEOTIDE SEQUENCE [LARGE SCALE GENOMIC DNA]</scope>
</reference>
<dbReference type="InParanoid" id="F6YNZ2"/>
<keyword evidence="2" id="KW-1185">Reference proteome</keyword>
<protein>
    <submittedName>
        <fullName evidence="1">Uncharacterized protein</fullName>
    </submittedName>
</protein>
<dbReference type="Ensembl" id="ENSCINT00000023652.2">
    <property type="protein sequence ID" value="ENSCINP00000023406.2"/>
    <property type="gene ID" value="ENSCING00000012569.2"/>
</dbReference>